<dbReference type="EMBL" id="MTJZ01000028">
    <property type="protein sequence ID" value="OMG71454.1"/>
    <property type="molecule type" value="Genomic_DNA"/>
</dbReference>
<name>A0A1R1J839_9BURK</name>
<gene>
    <name evidence="1" type="ORF">BW685_20985</name>
</gene>
<reference evidence="1 2" key="1">
    <citation type="submission" date="2017-01" db="EMBL/GenBank/DDBJ databases">
        <title>Phylogeographic, genomic and meropenem susceptibility analysis of Burkholderia ubonensis.</title>
        <authorList>
            <person name="Price E.P."/>
            <person name="Sarovich D.S."/>
            <person name="Webb J.R."/>
            <person name="Hall C.M."/>
            <person name="Sahl J.W."/>
            <person name="Kaestli M."/>
            <person name="Mayo M."/>
            <person name="Harrington G."/>
            <person name="Baker A.L."/>
            <person name="Sidak-Loftis L.C."/>
            <person name="Lummis M."/>
            <person name="Schupp J.M."/>
            <person name="Gillece J.D."/>
            <person name="Tuanyok A."/>
            <person name="Warner J."/>
            <person name="Busch J.D."/>
            <person name="Keim P."/>
            <person name="Currie B.J."/>
            <person name="Wagner D.M."/>
        </authorList>
    </citation>
    <scope>NUCLEOTIDE SEQUENCE [LARGE SCALE GENOMIC DNA]</scope>
    <source>
        <strain evidence="1 2">A21</strain>
    </source>
</reference>
<comment type="caution">
    <text evidence="1">The sequence shown here is derived from an EMBL/GenBank/DDBJ whole genome shotgun (WGS) entry which is preliminary data.</text>
</comment>
<proteinExistence type="predicted"/>
<organism evidence="1 2">
    <name type="scientific">Burkholderia ubonensis</name>
    <dbReference type="NCBI Taxonomy" id="101571"/>
    <lineage>
        <taxon>Bacteria</taxon>
        <taxon>Pseudomonadati</taxon>
        <taxon>Pseudomonadota</taxon>
        <taxon>Betaproteobacteria</taxon>
        <taxon>Burkholderiales</taxon>
        <taxon>Burkholderiaceae</taxon>
        <taxon>Burkholderia</taxon>
        <taxon>Burkholderia cepacia complex</taxon>
    </lineage>
</organism>
<dbReference type="RefSeq" id="WP_059889820.1">
    <property type="nucleotide sequence ID" value="NZ_MTJZ01000028.1"/>
</dbReference>
<evidence type="ECO:0000313" key="2">
    <source>
        <dbReference type="Proteomes" id="UP000187194"/>
    </source>
</evidence>
<dbReference type="Proteomes" id="UP000187194">
    <property type="component" value="Unassembled WGS sequence"/>
</dbReference>
<evidence type="ECO:0000313" key="1">
    <source>
        <dbReference type="EMBL" id="OMG71454.1"/>
    </source>
</evidence>
<dbReference type="AlphaFoldDB" id="A0A1R1J839"/>
<protein>
    <submittedName>
        <fullName evidence="1">Uncharacterized protein</fullName>
    </submittedName>
</protein>
<accession>A0A1R1J839</accession>
<sequence length="172" mass="18765">MNAKKTPDENLLDAQLDFIMNAPQAQFDEYLAESGIDTNDFSRRSTLAFDRALEAHASANQAVEALANLNPTQQKALADGLQIRRSVLAALREHRVIVASIPKRFLSQLADLLGQTIGSVTAALAVPAPRLVGQYKSDDKPDAATTRVTFEQLLRDAAMSEEEIDALMRDGD</sequence>